<dbReference type="GO" id="GO:0045944">
    <property type="term" value="P:positive regulation of transcription by RNA polymerase II"/>
    <property type="evidence" value="ECO:0007669"/>
    <property type="project" value="TreeGrafter"/>
</dbReference>
<evidence type="ECO:0000313" key="9">
    <source>
        <dbReference type="EMBL" id="KLU90414.1"/>
    </source>
</evidence>
<feature type="compositionally biased region" description="Polar residues" evidence="7">
    <location>
        <begin position="138"/>
        <end position="147"/>
    </location>
</feature>
<gene>
    <name evidence="9" type="ORF">MAPG_10268</name>
</gene>
<keyword evidence="11" id="KW-1185">Reference proteome</keyword>
<keyword evidence="4" id="KW-0238">DNA-binding</keyword>
<reference evidence="10" key="4">
    <citation type="journal article" date="2015" name="G3 (Bethesda)">
        <title>Genome sequences of three phytopathogenic species of the Magnaporthaceae family of fungi.</title>
        <authorList>
            <person name="Okagaki L.H."/>
            <person name="Nunes C.C."/>
            <person name="Sailsbery J."/>
            <person name="Clay B."/>
            <person name="Brown D."/>
            <person name="John T."/>
            <person name="Oh Y."/>
            <person name="Young N."/>
            <person name="Fitzgerald M."/>
            <person name="Haas B.J."/>
            <person name="Zeng Q."/>
            <person name="Young S."/>
            <person name="Adiconis X."/>
            <person name="Fan L."/>
            <person name="Levin J.Z."/>
            <person name="Mitchell T.K."/>
            <person name="Okubara P.A."/>
            <person name="Farman M.L."/>
            <person name="Kohn L.M."/>
            <person name="Birren B."/>
            <person name="Ma L.-J."/>
            <person name="Dean R.A."/>
        </authorList>
    </citation>
    <scope>NUCLEOTIDE SEQUENCE</scope>
    <source>
        <strain evidence="10">ATCC 64411 / 73-15</strain>
    </source>
</reference>
<dbReference type="OrthoDB" id="2579025at2759"/>
<dbReference type="GO" id="GO:0000981">
    <property type="term" value="F:DNA-binding transcription factor activity, RNA polymerase II-specific"/>
    <property type="evidence" value="ECO:0007669"/>
    <property type="project" value="InterPro"/>
</dbReference>
<dbReference type="PANTHER" id="PTHR47540">
    <property type="entry name" value="THIAMINE REPRESSIBLE GENES REGULATORY PROTEIN THI5"/>
    <property type="match status" value="1"/>
</dbReference>
<dbReference type="STRING" id="644358.A0A0C4EC54"/>
<dbReference type="SMART" id="SM00906">
    <property type="entry name" value="Fungal_trans"/>
    <property type="match status" value="1"/>
</dbReference>
<dbReference type="OMA" id="AYCHAVM"/>
<dbReference type="eggNOG" id="ENOG502S0TA">
    <property type="taxonomic scope" value="Eukaryota"/>
</dbReference>
<dbReference type="PROSITE" id="PS50048">
    <property type="entry name" value="ZN2_CY6_FUNGAL_2"/>
    <property type="match status" value="1"/>
</dbReference>
<dbReference type="PROSITE" id="PS00463">
    <property type="entry name" value="ZN2_CY6_FUNGAL_1"/>
    <property type="match status" value="1"/>
</dbReference>
<reference evidence="9" key="3">
    <citation type="submission" date="2011-03" db="EMBL/GenBank/DDBJ databases">
        <title>Annotation of Magnaporthe poae ATCC 64411.</title>
        <authorList>
            <person name="Ma L.-J."/>
            <person name="Dead R."/>
            <person name="Young S.K."/>
            <person name="Zeng Q."/>
            <person name="Gargeya S."/>
            <person name="Fitzgerald M."/>
            <person name="Haas B."/>
            <person name="Abouelleil A."/>
            <person name="Alvarado L."/>
            <person name="Arachchi H.M."/>
            <person name="Berlin A."/>
            <person name="Brown A."/>
            <person name="Chapman S.B."/>
            <person name="Chen Z."/>
            <person name="Dunbar C."/>
            <person name="Freedman E."/>
            <person name="Gearin G."/>
            <person name="Gellesch M."/>
            <person name="Goldberg J."/>
            <person name="Griggs A."/>
            <person name="Gujja S."/>
            <person name="Heiman D."/>
            <person name="Howarth C."/>
            <person name="Larson L."/>
            <person name="Lui A."/>
            <person name="MacDonald P.J.P."/>
            <person name="Mehta T."/>
            <person name="Montmayeur A."/>
            <person name="Murphy C."/>
            <person name="Neiman D."/>
            <person name="Pearson M."/>
            <person name="Priest M."/>
            <person name="Roberts A."/>
            <person name="Saif S."/>
            <person name="Shea T."/>
            <person name="Shenoy N."/>
            <person name="Sisk P."/>
            <person name="Stolte C."/>
            <person name="Sykes S."/>
            <person name="Yandava C."/>
            <person name="Wortman J."/>
            <person name="Nusbaum C."/>
            <person name="Birren B."/>
        </authorList>
    </citation>
    <scope>NUCLEOTIDE SEQUENCE</scope>
    <source>
        <strain evidence="9">ATCC 64411</strain>
    </source>
</reference>
<evidence type="ECO:0000256" key="2">
    <source>
        <dbReference type="ARBA" id="ARBA00022723"/>
    </source>
</evidence>
<proteinExistence type="predicted"/>
<reference evidence="9" key="1">
    <citation type="submission" date="2010-05" db="EMBL/GenBank/DDBJ databases">
        <title>The Genome Sequence of Magnaporthe poae strain ATCC 64411.</title>
        <authorList>
            <consortium name="The Broad Institute Genome Sequencing Platform"/>
            <consortium name="Broad Institute Genome Sequencing Center for Infectious Disease"/>
            <person name="Ma L.-J."/>
            <person name="Dead R."/>
            <person name="Young S."/>
            <person name="Zeng Q."/>
            <person name="Koehrsen M."/>
            <person name="Alvarado L."/>
            <person name="Berlin A."/>
            <person name="Chapman S.B."/>
            <person name="Chen Z."/>
            <person name="Freedman E."/>
            <person name="Gellesch M."/>
            <person name="Goldberg J."/>
            <person name="Griggs A."/>
            <person name="Gujja S."/>
            <person name="Heilman E.R."/>
            <person name="Heiman D."/>
            <person name="Hepburn T."/>
            <person name="Howarth C."/>
            <person name="Jen D."/>
            <person name="Larson L."/>
            <person name="Mehta T."/>
            <person name="Neiman D."/>
            <person name="Pearson M."/>
            <person name="Roberts A."/>
            <person name="Saif S."/>
            <person name="Shea T."/>
            <person name="Shenoy N."/>
            <person name="Sisk P."/>
            <person name="Stolte C."/>
            <person name="Sykes S."/>
            <person name="Walk T."/>
            <person name="White J."/>
            <person name="Yandava C."/>
            <person name="Haas B."/>
            <person name="Nusbaum C."/>
            <person name="Birren B."/>
        </authorList>
    </citation>
    <scope>NUCLEOTIDE SEQUENCE</scope>
    <source>
        <strain evidence="9">ATCC 64411</strain>
    </source>
</reference>
<dbReference type="PANTHER" id="PTHR47540:SF2">
    <property type="entry name" value="ZN(II)2CYS6 TRANSCRIPTION FACTOR (EUROFUNG)"/>
    <property type="match status" value="1"/>
</dbReference>
<evidence type="ECO:0000256" key="3">
    <source>
        <dbReference type="ARBA" id="ARBA00023015"/>
    </source>
</evidence>
<evidence type="ECO:0000256" key="4">
    <source>
        <dbReference type="ARBA" id="ARBA00023125"/>
    </source>
</evidence>
<keyword evidence="3" id="KW-0805">Transcription regulation</keyword>
<feature type="domain" description="Zn(2)-C6 fungal-type" evidence="8">
    <location>
        <begin position="52"/>
        <end position="81"/>
    </location>
</feature>
<feature type="region of interest" description="Disordered" evidence="7">
    <location>
        <begin position="87"/>
        <end position="152"/>
    </location>
</feature>
<dbReference type="Proteomes" id="UP000011715">
    <property type="component" value="Unassembled WGS sequence"/>
</dbReference>
<keyword evidence="6" id="KW-0539">Nucleus</keyword>
<evidence type="ECO:0000256" key="7">
    <source>
        <dbReference type="SAM" id="MobiDB-lite"/>
    </source>
</evidence>
<evidence type="ECO:0000259" key="8">
    <source>
        <dbReference type="PROSITE" id="PS50048"/>
    </source>
</evidence>
<reference evidence="11" key="2">
    <citation type="submission" date="2010-05" db="EMBL/GenBank/DDBJ databases">
        <title>The genome sequence of Magnaporthe poae strain ATCC 64411.</title>
        <authorList>
            <person name="Ma L.-J."/>
            <person name="Dead R."/>
            <person name="Young S."/>
            <person name="Zeng Q."/>
            <person name="Koehrsen M."/>
            <person name="Alvarado L."/>
            <person name="Berlin A."/>
            <person name="Chapman S.B."/>
            <person name="Chen Z."/>
            <person name="Freedman E."/>
            <person name="Gellesch M."/>
            <person name="Goldberg J."/>
            <person name="Griggs A."/>
            <person name="Gujja S."/>
            <person name="Heilman E.R."/>
            <person name="Heiman D."/>
            <person name="Hepburn T."/>
            <person name="Howarth C."/>
            <person name="Jen D."/>
            <person name="Larson L."/>
            <person name="Mehta T."/>
            <person name="Neiman D."/>
            <person name="Pearson M."/>
            <person name="Roberts A."/>
            <person name="Saif S."/>
            <person name="Shea T."/>
            <person name="Shenoy N."/>
            <person name="Sisk P."/>
            <person name="Stolte C."/>
            <person name="Sykes S."/>
            <person name="Walk T."/>
            <person name="White J."/>
            <person name="Yandava C."/>
            <person name="Haas B."/>
            <person name="Nusbaum C."/>
            <person name="Birren B."/>
        </authorList>
    </citation>
    <scope>NUCLEOTIDE SEQUENCE [LARGE SCALE GENOMIC DNA]</scope>
    <source>
        <strain evidence="11">ATCC 64411 / 73-15</strain>
    </source>
</reference>
<dbReference type="GO" id="GO:0043565">
    <property type="term" value="F:sequence-specific DNA binding"/>
    <property type="evidence" value="ECO:0007669"/>
    <property type="project" value="TreeGrafter"/>
</dbReference>
<dbReference type="CDD" id="cd12148">
    <property type="entry name" value="fungal_TF_MHR"/>
    <property type="match status" value="1"/>
</dbReference>
<evidence type="ECO:0000256" key="6">
    <source>
        <dbReference type="ARBA" id="ARBA00023242"/>
    </source>
</evidence>
<evidence type="ECO:0000256" key="1">
    <source>
        <dbReference type="ARBA" id="ARBA00004123"/>
    </source>
</evidence>
<dbReference type="Pfam" id="PF00172">
    <property type="entry name" value="Zn_clus"/>
    <property type="match status" value="1"/>
</dbReference>
<sequence length="766" mass="83305">MPSILGLSAMAAPAPDFDSNTALGLSRGRKRPRTAGEATIGNPRRAPKASRACDTCKAKKARCSGTMPCTRCAERGLACLYDASYTRGRPPTPPPGPSTPLPRQATGLDVPGWSPQSLAVTTDASTTRPAPRLGATAHQEQAPASESVTRRGSPELEPLEIGGQYVEQTSGLAFLHRAHMRLLSQNGAGSSAAAVEGVVQPMTVSHPLMAAGDKPMLDSPARATRTSDRDGDGSRVRLPSGAASLMAFYFDTCVVTYRILHRQTTEGWLRTMEQGMDAHEANKGSLYHAVGEAKAAVLLTVLAISIQKQARMLIYATPGSEGECDEDEVLRESDSYFSLAAGLIQAETGLPKLESAQARLLQVLYLLQTSRVNQAWYLLGTVSQIVSALGLHRNRKAAAGRPRPNYIQQQCGRRAFWVLYIIDVYLSVVLGRPRYLHDDNIDQVYPDSIADEEMTPNGEPAASMGNVQNKNDSPMEALVQHAKLGRIIAATCREIYAIGPTPSRKDRLHLAAGFDGQLHEWRAALPPLLGAVRPSSLVPSFRRQSVALQLAHTHAIMHATRPFLLSNWGKTSRTGVEGQSTEQHHSSRRAMVAECLKAAQTALELIDSIAGDESLSHAFWWSHYVNFCAIAVVFVSEIQQSTSDAGLQEQQAAPEHEHLFALAERCHSHLARVPFADAPWRRYTVILEELRLEARHHQSVKNTPTAAPGVDSSSPLHVPATVETAASSNDSQFPAGFYDWTPTDWLELDASAFPQFDISNNELDFY</sequence>
<evidence type="ECO:0000313" key="10">
    <source>
        <dbReference type="EnsemblFungi" id="MAPG_10268T0"/>
    </source>
</evidence>
<keyword evidence="2" id="KW-0479">Metal-binding</keyword>
<reference evidence="10" key="5">
    <citation type="submission" date="2015-06" db="UniProtKB">
        <authorList>
            <consortium name="EnsemblFungi"/>
        </authorList>
    </citation>
    <scope>IDENTIFICATION</scope>
    <source>
        <strain evidence="10">ATCC 64411</strain>
    </source>
</reference>
<evidence type="ECO:0000256" key="5">
    <source>
        <dbReference type="ARBA" id="ARBA00023163"/>
    </source>
</evidence>
<dbReference type="EMBL" id="GL876975">
    <property type="protein sequence ID" value="KLU90414.1"/>
    <property type="molecule type" value="Genomic_DNA"/>
</dbReference>
<dbReference type="EnsemblFungi" id="MAPG_10268T0">
    <property type="protein sequence ID" value="MAPG_10268T0"/>
    <property type="gene ID" value="MAPG_10268"/>
</dbReference>
<organism evidence="10 11">
    <name type="scientific">Magnaporthiopsis poae (strain ATCC 64411 / 73-15)</name>
    <name type="common">Kentucky bluegrass fungus</name>
    <name type="synonym">Magnaporthe poae</name>
    <dbReference type="NCBI Taxonomy" id="644358"/>
    <lineage>
        <taxon>Eukaryota</taxon>
        <taxon>Fungi</taxon>
        <taxon>Dikarya</taxon>
        <taxon>Ascomycota</taxon>
        <taxon>Pezizomycotina</taxon>
        <taxon>Sordariomycetes</taxon>
        <taxon>Sordariomycetidae</taxon>
        <taxon>Magnaporthales</taxon>
        <taxon>Magnaporthaceae</taxon>
        <taxon>Magnaporthiopsis</taxon>
    </lineage>
</organism>
<dbReference type="VEuPathDB" id="FungiDB:MAPG_10268"/>
<feature type="region of interest" description="Disordered" evidence="7">
    <location>
        <begin position="698"/>
        <end position="717"/>
    </location>
</feature>
<name>A0A0C4EC54_MAGP6</name>
<dbReference type="InterPro" id="IPR051711">
    <property type="entry name" value="Stress_Response_Reg"/>
</dbReference>
<dbReference type="GO" id="GO:0008270">
    <property type="term" value="F:zinc ion binding"/>
    <property type="evidence" value="ECO:0007669"/>
    <property type="project" value="InterPro"/>
</dbReference>
<evidence type="ECO:0000313" key="11">
    <source>
        <dbReference type="Proteomes" id="UP000011715"/>
    </source>
</evidence>
<dbReference type="EMBL" id="ADBL01002296">
    <property type="status" value="NOT_ANNOTATED_CDS"/>
    <property type="molecule type" value="Genomic_DNA"/>
</dbReference>
<keyword evidence="5" id="KW-0804">Transcription</keyword>
<dbReference type="InterPro" id="IPR036864">
    <property type="entry name" value="Zn2-C6_fun-type_DNA-bd_sf"/>
</dbReference>
<dbReference type="Pfam" id="PF04082">
    <property type="entry name" value="Fungal_trans"/>
    <property type="match status" value="1"/>
</dbReference>
<dbReference type="InterPro" id="IPR007219">
    <property type="entry name" value="XnlR_reg_dom"/>
</dbReference>
<accession>A0A0C4EC54</accession>
<dbReference type="Gene3D" id="4.10.240.10">
    <property type="entry name" value="Zn(2)-C6 fungal-type DNA-binding domain"/>
    <property type="match status" value="1"/>
</dbReference>
<dbReference type="SUPFAM" id="SSF57701">
    <property type="entry name" value="Zn2/Cys6 DNA-binding domain"/>
    <property type="match status" value="1"/>
</dbReference>
<dbReference type="InterPro" id="IPR001138">
    <property type="entry name" value="Zn2Cys6_DnaBD"/>
</dbReference>
<feature type="compositionally biased region" description="Polar residues" evidence="7">
    <location>
        <begin position="700"/>
        <end position="715"/>
    </location>
</feature>
<comment type="subcellular location">
    <subcellularLocation>
        <location evidence="1">Nucleus</location>
    </subcellularLocation>
</comment>
<dbReference type="GO" id="GO:0005634">
    <property type="term" value="C:nucleus"/>
    <property type="evidence" value="ECO:0007669"/>
    <property type="project" value="UniProtKB-SubCell"/>
</dbReference>
<feature type="region of interest" description="Disordered" evidence="7">
    <location>
        <begin position="1"/>
        <end position="50"/>
    </location>
</feature>
<feature type="compositionally biased region" description="Polar residues" evidence="7">
    <location>
        <begin position="114"/>
        <end position="128"/>
    </location>
</feature>
<dbReference type="SMART" id="SM00066">
    <property type="entry name" value="GAL4"/>
    <property type="match status" value="1"/>
</dbReference>
<feature type="compositionally biased region" description="Pro residues" evidence="7">
    <location>
        <begin position="90"/>
        <end position="100"/>
    </location>
</feature>
<protein>
    <recommendedName>
        <fullName evidence="8">Zn(2)-C6 fungal-type domain-containing protein</fullName>
    </recommendedName>
</protein>
<feature type="region of interest" description="Disordered" evidence="7">
    <location>
        <begin position="210"/>
        <end position="236"/>
    </location>
</feature>
<feature type="compositionally biased region" description="Basic and acidic residues" evidence="7">
    <location>
        <begin position="225"/>
        <end position="235"/>
    </location>
</feature>
<dbReference type="CDD" id="cd00067">
    <property type="entry name" value="GAL4"/>
    <property type="match status" value="1"/>
</dbReference>
<dbReference type="AlphaFoldDB" id="A0A0C4EC54"/>
<dbReference type="GO" id="GO:0006351">
    <property type="term" value="P:DNA-templated transcription"/>
    <property type="evidence" value="ECO:0007669"/>
    <property type="project" value="InterPro"/>
</dbReference>